<evidence type="ECO:0000256" key="8">
    <source>
        <dbReference type="ARBA" id="ARBA00023136"/>
    </source>
</evidence>
<dbReference type="InterPro" id="IPR039357">
    <property type="entry name" value="SRD5A/TECR"/>
</dbReference>
<dbReference type="GO" id="GO:0042761">
    <property type="term" value="P:very long-chain fatty acid biosynthetic process"/>
    <property type="evidence" value="ECO:0007669"/>
    <property type="project" value="TreeGrafter"/>
</dbReference>
<keyword evidence="4 9" id="KW-0812">Transmembrane</keyword>
<name>A0A9W6Z3B3_AMBMO</name>
<feature type="transmembrane region" description="Helical" evidence="9">
    <location>
        <begin position="168"/>
        <end position="186"/>
    </location>
</feature>
<dbReference type="GO" id="GO:0016627">
    <property type="term" value="F:oxidoreductase activity, acting on the CH-CH group of donors"/>
    <property type="evidence" value="ECO:0007669"/>
    <property type="project" value="InterPro"/>
</dbReference>
<evidence type="ECO:0000313" key="12">
    <source>
        <dbReference type="Proteomes" id="UP001165063"/>
    </source>
</evidence>
<evidence type="ECO:0000256" key="2">
    <source>
        <dbReference type="ARBA" id="ARBA00007742"/>
    </source>
</evidence>
<gene>
    <name evidence="11" type="ORF">Amon01_000584100</name>
</gene>
<comment type="similarity">
    <text evidence="2">Belongs to the steroid 5-alpha reductase family.</text>
</comment>
<dbReference type="Proteomes" id="UP001165063">
    <property type="component" value="Unassembled WGS sequence"/>
</dbReference>
<comment type="caution">
    <text evidence="11">The sequence shown here is derived from an EMBL/GenBank/DDBJ whole genome shotgun (WGS) entry which is preliminary data.</text>
</comment>
<evidence type="ECO:0000256" key="5">
    <source>
        <dbReference type="ARBA" id="ARBA00022989"/>
    </source>
</evidence>
<dbReference type="Gene3D" id="1.20.120.1630">
    <property type="match status" value="1"/>
</dbReference>
<dbReference type="GO" id="GO:0016020">
    <property type="term" value="C:membrane"/>
    <property type="evidence" value="ECO:0007669"/>
    <property type="project" value="UniProtKB-SubCell"/>
</dbReference>
<dbReference type="PANTHER" id="PTHR10556:SF28">
    <property type="entry name" value="VERY-LONG-CHAIN ENOYL-COA REDUCTASE"/>
    <property type="match status" value="1"/>
</dbReference>
<keyword evidence="6" id="KW-0560">Oxidoreductase</keyword>
<feature type="transmembrane region" description="Helical" evidence="9">
    <location>
        <begin position="271"/>
        <end position="288"/>
    </location>
</feature>
<keyword evidence="3" id="KW-0444">Lipid biosynthesis</keyword>
<accession>A0A9W6Z3B3</accession>
<organism evidence="11 12">
    <name type="scientific">Ambrosiozyma monospora</name>
    <name type="common">Yeast</name>
    <name type="synonym">Endomycopsis monosporus</name>
    <dbReference type="NCBI Taxonomy" id="43982"/>
    <lineage>
        <taxon>Eukaryota</taxon>
        <taxon>Fungi</taxon>
        <taxon>Dikarya</taxon>
        <taxon>Ascomycota</taxon>
        <taxon>Saccharomycotina</taxon>
        <taxon>Pichiomycetes</taxon>
        <taxon>Pichiales</taxon>
        <taxon>Pichiaceae</taxon>
        <taxon>Ambrosiozyma</taxon>
    </lineage>
</organism>
<keyword evidence="12" id="KW-1185">Reference proteome</keyword>
<evidence type="ECO:0000256" key="7">
    <source>
        <dbReference type="ARBA" id="ARBA00023098"/>
    </source>
</evidence>
<evidence type="ECO:0000256" key="6">
    <source>
        <dbReference type="ARBA" id="ARBA00023002"/>
    </source>
</evidence>
<evidence type="ECO:0000256" key="9">
    <source>
        <dbReference type="SAM" id="Phobius"/>
    </source>
</evidence>
<dbReference type="AlphaFoldDB" id="A0A9W6Z3B3"/>
<dbReference type="Pfam" id="PF02544">
    <property type="entry name" value="Steroid_dh"/>
    <property type="match status" value="1"/>
</dbReference>
<comment type="subcellular location">
    <subcellularLocation>
        <location evidence="1">Membrane</location>
        <topology evidence="1">Multi-pass membrane protein</topology>
    </subcellularLocation>
</comment>
<protein>
    <submittedName>
        <fullName evidence="11">Unnamed protein product</fullName>
    </submittedName>
</protein>
<feature type="domain" description="3-oxo-5-alpha-steroid 4-dehydrogenase C-terminal" evidence="10">
    <location>
        <begin position="155"/>
        <end position="315"/>
    </location>
</feature>
<feature type="transmembrane region" description="Helical" evidence="9">
    <location>
        <begin position="239"/>
        <end position="256"/>
    </location>
</feature>
<feature type="transmembrane region" description="Helical" evidence="9">
    <location>
        <begin position="206"/>
        <end position="227"/>
    </location>
</feature>
<evidence type="ECO:0000256" key="3">
    <source>
        <dbReference type="ARBA" id="ARBA00022516"/>
    </source>
</evidence>
<evidence type="ECO:0000256" key="4">
    <source>
        <dbReference type="ARBA" id="ARBA00022692"/>
    </source>
</evidence>
<proteinExistence type="inferred from homology"/>
<dbReference type="PANTHER" id="PTHR10556">
    <property type="entry name" value="3-OXO-5-ALPHA-STEROID 4-DEHYDROGENASE"/>
    <property type="match status" value="1"/>
</dbReference>
<dbReference type="OrthoDB" id="540503at2759"/>
<evidence type="ECO:0000313" key="11">
    <source>
        <dbReference type="EMBL" id="GMG40034.1"/>
    </source>
</evidence>
<keyword evidence="8 9" id="KW-0472">Membrane</keyword>
<keyword evidence="7" id="KW-0443">Lipid metabolism</keyword>
<evidence type="ECO:0000256" key="1">
    <source>
        <dbReference type="ARBA" id="ARBA00004141"/>
    </source>
</evidence>
<reference evidence="11" key="1">
    <citation type="submission" date="2023-04" db="EMBL/GenBank/DDBJ databases">
        <title>Ambrosiozyma monospora NBRC 1965.</title>
        <authorList>
            <person name="Ichikawa N."/>
            <person name="Sato H."/>
            <person name="Tonouchi N."/>
        </authorList>
    </citation>
    <scope>NUCLEOTIDE SEQUENCE</scope>
    <source>
        <strain evidence="11">NBRC 1965</strain>
    </source>
</reference>
<dbReference type="PROSITE" id="PS50244">
    <property type="entry name" value="S5A_REDUCTASE"/>
    <property type="match status" value="1"/>
</dbReference>
<dbReference type="EMBL" id="BSXU01003406">
    <property type="protein sequence ID" value="GMG40034.1"/>
    <property type="molecule type" value="Genomic_DNA"/>
</dbReference>
<evidence type="ECO:0000259" key="10">
    <source>
        <dbReference type="Pfam" id="PF02544"/>
    </source>
</evidence>
<sequence>MPNLIIVPRSKSLKKIICDTDANTKVQKIINEYSRVNDIDPVRVRFSIEDEGGDNKKPTRRPLKGDKTLKANGLGFENTDKYKVYAKDVGPQIGWKTVYFIEYLGPLAIHALTYFGIYDASNVTRTQNVAFILVMMHFLKREAETLFIHTFSAATMPLTYLFRNCGHYWIFSGVFLALSIYAPQIGYEETWKKYAFHVADRTNEELLGYGALWSLFQLSNFYCHYILRQLRSDGSKEHKIPYGFLFSLVSFPNYFFESLSWLVFTVMVNNWSAYLFWVIGTATMMNWAKQKHRKYKKEFGDRYPKNRKAMFPFVF</sequence>
<dbReference type="InterPro" id="IPR001104">
    <property type="entry name" value="3-oxo-5_a-steroid_4-DH_C"/>
</dbReference>
<keyword evidence="5 9" id="KW-1133">Transmembrane helix</keyword>